<dbReference type="InterPro" id="IPR053262">
    <property type="entry name" value="ArsA_ATPase-like"/>
</dbReference>
<dbReference type="GO" id="GO:0015450">
    <property type="term" value="F:protein-transporting ATPase activity"/>
    <property type="evidence" value="ECO:0007669"/>
    <property type="project" value="EnsemblPlants"/>
</dbReference>
<dbReference type="Pfam" id="PF02374">
    <property type="entry name" value="ArsA_ATPase"/>
    <property type="match status" value="1"/>
</dbReference>
<evidence type="ECO:0000256" key="2">
    <source>
        <dbReference type="SAM" id="MobiDB-lite"/>
    </source>
</evidence>
<evidence type="ECO:0000256" key="1">
    <source>
        <dbReference type="ARBA" id="ARBA00011040"/>
    </source>
</evidence>
<organism evidence="5 6">
    <name type="scientific">Leersia perrieri</name>
    <dbReference type="NCBI Taxonomy" id="77586"/>
    <lineage>
        <taxon>Eukaryota</taxon>
        <taxon>Viridiplantae</taxon>
        <taxon>Streptophyta</taxon>
        <taxon>Embryophyta</taxon>
        <taxon>Tracheophyta</taxon>
        <taxon>Spermatophyta</taxon>
        <taxon>Magnoliopsida</taxon>
        <taxon>Liliopsida</taxon>
        <taxon>Poales</taxon>
        <taxon>Poaceae</taxon>
        <taxon>BOP clade</taxon>
        <taxon>Oryzoideae</taxon>
        <taxon>Oryzeae</taxon>
        <taxon>Oryzinae</taxon>
        <taxon>Leersia</taxon>
    </lineage>
</organism>
<dbReference type="InterPro" id="IPR025723">
    <property type="entry name" value="ArsA/GET3_ATPase-like"/>
</dbReference>
<reference evidence="5" key="3">
    <citation type="submission" date="2015-04" db="UniProtKB">
        <authorList>
            <consortium name="EnsemblPlants"/>
        </authorList>
    </citation>
    <scope>IDENTIFICATION</scope>
</reference>
<feature type="region of interest" description="Disordered" evidence="2">
    <location>
        <begin position="1"/>
        <end position="92"/>
    </location>
</feature>
<dbReference type="Gene3D" id="2.60.40.790">
    <property type="match status" value="1"/>
</dbReference>
<dbReference type="eggNOG" id="ENOG502QT59">
    <property type="taxonomic scope" value="Eukaryota"/>
</dbReference>
<feature type="domain" description="ArsA/GET3 Anion-transporting ATPase-like" evidence="3">
    <location>
        <begin position="189"/>
        <end position="421"/>
    </location>
</feature>
<evidence type="ECO:0000313" key="6">
    <source>
        <dbReference type="Proteomes" id="UP000032180"/>
    </source>
</evidence>
<sequence>MRRRRAGGRRRSAAPARRWWTSRGHPHRRAPRRHRAPTTPGSRRGDESLGGDRGHPCRRGTGRGTASPPARRRNPTAALTSPPPSWGIGEKVGPSKIEALPYLKEKSPKLYKLLRTRQGEVEARTRGRRARNPNRIARKTTVTRGLWMGASLLASASQILAAPRREGSNRRRRRLVVACSAGAGGAPPKLVTFLGKGGSGKTTAAAVAAQYYASEGLKTCLIIQSQDPTAEQLMGVKIGNSLTECAANLSTMKLETCKMLLEPLDRLKKVDAQINLTQGVLESVVGEELGVLPGMDSVCSVLSLQKLLNFFSTRSNSSQEEFDVVVYDCNNTEEILRLIGATERARSYMRYVKDLAEKTDIGRLASPSLMRLIYDSARPNGKTSEGRLSSELWTEIDQLIQRISVWFADPSKFACFLIMDPRRSITVSSALRYWGCTTQAGGNICGAFGYTEQPSEMHQGVTEKFLPLPFSFLPFLPTDSSADWSRALNSLSQNTKELLRNTSDKLYPSVSFDSVQKSVTLFMPGFDKSEIKLYQYRGGSELLIEAGDQRRVIKLPLAMQGKVGGAKFVDRNLVVTIR</sequence>
<proteinExistence type="inferred from homology"/>
<accession>A0A0D9VK43</accession>
<dbReference type="InterPro" id="IPR040612">
    <property type="entry name" value="ArsA_HSP20-like"/>
</dbReference>
<dbReference type="Gene3D" id="3.40.50.300">
    <property type="entry name" value="P-loop containing nucleotide triphosphate hydrolases"/>
    <property type="match status" value="1"/>
</dbReference>
<dbReference type="PANTHER" id="PTHR43868:SF1">
    <property type="entry name" value="P-LOOP CONTAINING NUCLEOSIDE TRIPHOSPHATE HYDROLASES SUPERFAMILY PROTEIN"/>
    <property type="match status" value="1"/>
</dbReference>
<dbReference type="HOGENOM" id="CLU_033948_0_0_1"/>
<feature type="domain" description="ArsA HSP20-like" evidence="4">
    <location>
        <begin position="518"/>
        <end position="576"/>
    </location>
</feature>
<protein>
    <recommendedName>
        <fullName evidence="7">Anion-transporting ATPase-like domain-containing protein</fullName>
    </recommendedName>
</protein>
<reference evidence="6" key="2">
    <citation type="submission" date="2013-12" db="EMBL/GenBank/DDBJ databases">
        <authorList>
            <person name="Yu Y."/>
            <person name="Lee S."/>
            <person name="de Baynast K."/>
            <person name="Wissotski M."/>
            <person name="Liu L."/>
            <person name="Talag J."/>
            <person name="Goicoechea J."/>
            <person name="Angelova A."/>
            <person name="Jetty R."/>
            <person name="Kudrna D."/>
            <person name="Golser W."/>
            <person name="Rivera L."/>
            <person name="Zhang J."/>
            <person name="Wing R."/>
        </authorList>
    </citation>
    <scope>NUCLEOTIDE SEQUENCE</scope>
</reference>
<dbReference type="AlphaFoldDB" id="A0A0D9VK43"/>
<evidence type="ECO:0000313" key="5">
    <source>
        <dbReference type="EnsemblPlants" id="LPERR02G24310.1"/>
    </source>
</evidence>
<keyword evidence="6" id="KW-1185">Reference proteome</keyword>
<comment type="similarity">
    <text evidence="1">Belongs to the arsA ATPase family.</text>
</comment>
<dbReference type="PANTHER" id="PTHR43868">
    <property type="entry name" value="OS02G0711200 PROTEIN"/>
    <property type="match status" value="1"/>
</dbReference>
<reference evidence="5 6" key="1">
    <citation type="submission" date="2012-08" db="EMBL/GenBank/DDBJ databases">
        <title>Oryza genome evolution.</title>
        <authorList>
            <person name="Wing R.A."/>
        </authorList>
    </citation>
    <scope>NUCLEOTIDE SEQUENCE</scope>
</reference>
<evidence type="ECO:0000259" key="4">
    <source>
        <dbReference type="Pfam" id="PF17886"/>
    </source>
</evidence>
<dbReference type="GO" id="GO:0042803">
    <property type="term" value="F:protein homodimerization activity"/>
    <property type="evidence" value="ECO:0007669"/>
    <property type="project" value="EnsemblPlants"/>
</dbReference>
<dbReference type="InterPro" id="IPR027417">
    <property type="entry name" value="P-loop_NTPase"/>
</dbReference>
<name>A0A0D9VK43_9ORYZ</name>
<dbReference type="STRING" id="77586.A0A0D9VK43"/>
<dbReference type="Gramene" id="LPERR02G24310.1">
    <property type="protein sequence ID" value="LPERR02G24310.1"/>
    <property type="gene ID" value="LPERR02G24310"/>
</dbReference>
<dbReference type="EnsemblPlants" id="LPERR02G24310.1">
    <property type="protein sequence ID" value="LPERR02G24310.1"/>
    <property type="gene ID" value="LPERR02G24310"/>
</dbReference>
<feature type="compositionally biased region" description="Basic and acidic residues" evidence="2">
    <location>
        <begin position="43"/>
        <end position="55"/>
    </location>
</feature>
<dbReference type="Pfam" id="PF17886">
    <property type="entry name" value="ArsA_HSP20"/>
    <property type="match status" value="1"/>
</dbReference>
<evidence type="ECO:0008006" key="7">
    <source>
        <dbReference type="Google" id="ProtNLM"/>
    </source>
</evidence>
<dbReference type="GO" id="GO:0006950">
    <property type="term" value="P:response to stress"/>
    <property type="evidence" value="ECO:0007669"/>
    <property type="project" value="UniProtKB-ARBA"/>
</dbReference>
<dbReference type="GO" id="GO:0009507">
    <property type="term" value="C:chloroplast"/>
    <property type="evidence" value="ECO:0007669"/>
    <property type="project" value="EnsemblPlants"/>
</dbReference>
<feature type="compositionally biased region" description="Basic residues" evidence="2">
    <location>
        <begin position="1"/>
        <end position="12"/>
    </location>
</feature>
<dbReference type="SUPFAM" id="SSF52540">
    <property type="entry name" value="P-loop containing nucleoside triphosphate hydrolases"/>
    <property type="match status" value="1"/>
</dbReference>
<feature type="compositionally biased region" description="Low complexity" evidence="2">
    <location>
        <begin position="13"/>
        <end position="23"/>
    </location>
</feature>
<feature type="compositionally biased region" description="Basic residues" evidence="2">
    <location>
        <begin position="24"/>
        <end position="36"/>
    </location>
</feature>
<dbReference type="Proteomes" id="UP000032180">
    <property type="component" value="Chromosome 2"/>
</dbReference>
<evidence type="ECO:0000259" key="3">
    <source>
        <dbReference type="Pfam" id="PF02374"/>
    </source>
</evidence>
<dbReference type="InterPro" id="IPR008978">
    <property type="entry name" value="HSP20-like_chaperone"/>
</dbReference>